<dbReference type="Gene3D" id="3.30.70.270">
    <property type="match status" value="2"/>
</dbReference>
<dbReference type="Gene3D" id="3.30.420.10">
    <property type="entry name" value="Ribonuclease H-like superfamily/Ribonuclease H"/>
    <property type="match status" value="1"/>
</dbReference>
<dbReference type="InterPro" id="IPR036875">
    <property type="entry name" value="Znf_CCHC_sf"/>
</dbReference>
<dbReference type="InterPro" id="IPR001878">
    <property type="entry name" value="Znf_CCHC"/>
</dbReference>
<evidence type="ECO:0000256" key="10">
    <source>
        <dbReference type="ARBA" id="ARBA00022918"/>
    </source>
</evidence>
<dbReference type="GO" id="GO:0006508">
    <property type="term" value="P:proteolysis"/>
    <property type="evidence" value="ECO:0007669"/>
    <property type="project" value="InterPro"/>
</dbReference>
<feature type="domain" description="Integrase-type" evidence="18">
    <location>
        <begin position="1741"/>
        <end position="1801"/>
    </location>
</feature>
<dbReference type="GO" id="GO:0003964">
    <property type="term" value="F:RNA-directed DNA polymerase activity"/>
    <property type="evidence" value="ECO:0007669"/>
    <property type="project" value="UniProtKB-KW"/>
</dbReference>
<dbReference type="OrthoDB" id="8026949at2759"/>
<feature type="compositionally biased region" description="Basic and acidic residues" evidence="14">
    <location>
        <begin position="516"/>
        <end position="534"/>
    </location>
</feature>
<dbReference type="InterPro" id="IPR021109">
    <property type="entry name" value="Peptidase_aspartic_dom_sf"/>
</dbReference>
<sequence>MAGEYTEAELLNDIAEMDCRDERAPTTSKQDSRTAEVGVKVLEKKIKLIRVAADSALGKYMRASDEQRVDIESQVNKATEDALEALRGVTEREDSVIARLLAVTRTASVEELWNACSKAFGSREIMDNLCEWERCPEEEIENKWKEREAHRRELTRQNRSLQQRIKELEETVRMLKEQQQQSHAVETETKEQEGVWEDYNTPRPGEWDRLSVAERFQVTRPNGEFFQRSLRSSGNLRQDAPVHSRRPSSTRHSRSSRGAKDQESSGQSEGETESSSEPERRVRKVPRDRGIEMYFKQMAIPPVDPFAADRGQSLTSFIASFKLKYPSRHWSDAELRVLFRDLLRGKARKQYDSMPGEKREAPFEDMLDYFRERVEGGRQARQLMAYADLQRLRLGEGQSVTDFCISLESLTKMAYPDVAEEAISTLMAHKLYDQFASSADSYHIMEAMEAPEGGAAMTYTRVKEAALRCERNRAHRKRYCGDDVDNHRRVEMKQQRNHQRKWSRTRRTSKSVAETMEPRTEKAEERKQDSEPRGPRCFICQRRGHIAKDCGKATTSQGMDVSQNTHPKESIAKRHSSAISAIVQKVACQCIKSKGREDTKNRTPLYGGKATVTVYLWGRRPVEALLDSGSEISIIPARMLQKAMDDGEDVDALTRRIPKDKSRRIVDASGRPMRFAAALVTAIGLREGEQVEVAMHLGRTNEDVLLLGTNALEAMGLYFMRMEEGNKQTAASIDEEETAANDEGSHSQASASKAAIVVRRTYVEAGKVKKVRVKGGYKQQAGVLVSEITAIPSGICDINAEGEAEIPIWNRAVEPLVLSAGQKIGFWDDNESGIEAPTNRVDVREASNQEWLDPHVKDLPSDMLDIKKKELTTEQRRTKLLEALIANRQEKGLDGKLLLLVEEFSEVFAVEDRELTQTDLVVHDIDTGDHPPIKQRKRPVPLGARAEFKTIIKGLLERGIIQSSVSEWASPVVLVKKKDGTLRVCVDYRELNKHTRQDSYPLPTIDNVLQSLTGKKYFSTLDMASGYWQIPLSEDAKKKSAFTTSEGLFEFTVLPFGLSTSPARFQRLMDTVLGELKDREVFVYIDDILIATETEERHLEVLRMVLEALRKANLKLKPQKCRIMQTRVAFLGHELDPNGVHADPEKIARILEYPTPTKLAELRTFLGMCSYYRKFVLHFARIARPLFELTSKLKPWKWEQEQESAMAELKKALTSPPVLMQPDVEGAMSGENPYYIYTDASNVGVGAVLCQKGKDGFLHPIFFTSKRLSKAETRYHVTDLEALAIVHALKKFHYFCYGMKVVIRTDHQPLLALFKRSNVSTRVLRWALEIQRYNIEIEYVKGSANQVADALSRGISQVQPSTHETCAEDEKVVATVTTSDQVPWIDELRDDPDYRVIVEAVSAGRLEEEVQLPRTTRKLKTADFTIIEGKLMLIQEDGRFAQVVPKSKRKALFNECHSGKMAGHFCPSKLTKQMKRSFFWEGMEKDIKQWSRECRTCFLTNVKKRNIPPLKPFVVTKPFQIIGVDLVEFGPSESGMRYALVVIDHFSKWLAAYPIADKSAETTAEAIFLRWICEGARWPQTIHSDQGPEFINKVMSELCRHAGITQTTTKGYNPRENGLTERAIGTISRILKKKVETGKDWVRYLPHVVFAYNVMPHEATGESPFFVLHGFDPKIPSEIVPEAAQPHLEIYIDDFKTEMLRGMVLARETIQKRNSEYRDRMKNTYDKRNKVDASRHPSVGDRVFMRLPREKSTRTNPKLTMEWAGPYRVIDVSDNSALITEINANSEPIRIPFDKIVTIPPDIGDDPLVSKTKRGKRGRRKICEVHVQSLTLSRFRKADEEIEISEDIFFFTSNGNAEDNRSRR</sequence>
<dbReference type="CDD" id="cd01647">
    <property type="entry name" value="RT_LTR"/>
    <property type="match status" value="1"/>
</dbReference>
<evidence type="ECO:0000259" key="16">
    <source>
        <dbReference type="PROSITE" id="PS50878"/>
    </source>
</evidence>
<keyword evidence="20" id="KW-1185">Reference proteome</keyword>
<dbReference type="SUPFAM" id="SSF56672">
    <property type="entry name" value="DNA/RNA polymerases"/>
    <property type="match status" value="1"/>
</dbReference>
<feature type="domain" description="Integrase catalytic" evidence="17">
    <location>
        <begin position="1514"/>
        <end position="1672"/>
    </location>
</feature>
<gene>
    <name evidence="19" type="primary">Acey_s0057.g2817</name>
    <name evidence="19" type="ORF">Y032_0057g2817</name>
</gene>
<keyword evidence="6" id="KW-0688">Ribosomal frameshifting</keyword>
<dbReference type="InterPro" id="IPR041373">
    <property type="entry name" value="RT_RNaseH"/>
</dbReference>
<dbReference type="SUPFAM" id="SSF53098">
    <property type="entry name" value="Ribonuclease H-like"/>
    <property type="match status" value="1"/>
</dbReference>
<evidence type="ECO:0000256" key="13">
    <source>
        <dbReference type="PROSITE-ProRule" id="PRU00506"/>
    </source>
</evidence>
<keyword evidence="10" id="KW-0695">RNA-directed DNA polymerase</keyword>
<keyword evidence="8" id="KW-0378">Hydrolase</keyword>
<dbReference type="Pfam" id="PF17921">
    <property type="entry name" value="Integrase_H2C2"/>
    <property type="match status" value="1"/>
</dbReference>
<dbReference type="InterPro" id="IPR001969">
    <property type="entry name" value="Aspartic_peptidase_AS"/>
</dbReference>
<dbReference type="InterPro" id="IPR041588">
    <property type="entry name" value="Integrase_H2C2"/>
</dbReference>
<dbReference type="GO" id="GO:0004519">
    <property type="term" value="F:endonuclease activity"/>
    <property type="evidence" value="ECO:0007669"/>
    <property type="project" value="UniProtKB-KW"/>
</dbReference>
<dbReference type="PANTHER" id="PTHR37984:SF5">
    <property type="entry name" value="PROTEIN NYNRIN-LIKE"/>
    <property type="match status" value="1"/>
</dbReference>
<evidence type="ECO:0000259" key="17">
    <source>
        <dbReference type="PROSITE" id="PS50994"/>
    </source>
</evidence>
<feature type="region of interest" description="Disordered" evidence="14">
    <location>
        <begin position="729"/>
        <end position="752"/>
    </location>
</feature>
<evidence type="ECO:0000256" key="5">
    <source>
        <dbReference type="ARBA" id="ARBA00022723"/>
    </source>
</evidence>
<evidence type="ECO:0000259" key="15">
    <source>
        <dbReference type="PROSITE" id="PS50158"/>
    </source>
</evidence>
<dbReference type="PANTHER" id="PTHR37984">
    <property type="entry name" value="PROTEIN CBG26694"/>
    <property type="match status" value="1"/>
</dbReference>
<dbReference type="EC" id="2.7.7.49" evidence="1"/>
<evidence type="ECO:0000313" key="20">
    <source>
        <dbReference type="Proteomes" id="UP000024635"/>
    </source>
</evidence>
<dbReference type="InterPro" id="IPR043128">
    <property type="entry name" value="Rev_trsase/Diguanyl_cyclase"/>
</dbReference>
<feature type="domain" description="Reverse transcriptase" evidence="16">
    <location>
        <begin position="956"/>
        <end position="1135"/>
    </location>
</feature>
<keyword evidence="12" id="KW-0863">Zinc-finger</keyword>
<dbReference type="InterPro" id="IPR043502">
    <property type="entry name" value="DNA/RNA_pol_sf"/>
</dbReference>
<evidence type="ECO:0000256" key="4">
    <source>
        <dbReference type="ARBA" id="ARBA00022722"/>
    </source>
</evidence>
<dbReference type="FunFam" id="1.10.340.70:FF:000001">
    <property type="entry name" value="Retrovirus-related Pol polyprotein from transposon gypsy-like Protein"/>
    <property type="match status" value="1"/>
</dbReference>
<dbReference type="InterPro" id="IPR001584">
    <property type="entry name" value="Integrase_cat-core"/>
</dbReference>
<dbReference type="GO" id="GO:0004190">
    <property type="term" value="F:aspartic-type endopeptidase activity"/>
    <property type="evidence" value="ECO:0007669"/>
    <property type="project" value="InterPro"/>
</dbReference>
<feature type="compositionally biased region" description="Basic residues" evidence="14">
    <location>
        <begin position="495"/>
        <end position="509"/>
    </location>
</feature>
<feature type="domain" description="CCHC-type" evidence="15">
    <location>
        <begin position="536"/>
        <end position="550"/>
    </location>
</feature>
<evidence type="ECO:0000256" key="7">
    <source>
        <dbReference type="ARBA" id="ARBA00022759"/>
    </source>
</evidence>
<dbReference type="Gene3D" id="3.10.10.10">
    <property type="entry name" value="HIV Type 1 Reverse Transcriptase, subunit A, domain 1"/>
    <property type="match status" value="1"/>
</dbReference>
<dbReference type="GO" id="GO:0042575">
    <property type="term" value="C:DNA polymerase complex"/>
    <property type="evidence" value="ECO:0007669"/>
    <property type="project" value="UniProtKB-ARBA"/>
</dbReference>
<feature type="region of interest" description="Disordered" evidence="14">
    <location>
        <begin position="492"/>
        <end position="536"/>
    </location>
</feature>
<dbReference type="Pfam" id="PF00078">
    <property type="entry name" value="RVT_1"/>
    <property type="match status" value="1"/>
</dbReference>
<evidence type="ECO:0000256" key="6">
    <source>
        <dbReference type="ARBA" id="ARBA00022758"/>
    </source>
</evidence>
<dbReference type="GO" id="GO:0015074">
    <property type="term" value="P:DNA integration"/>
    <property type="evidence" value="ECO:0007669"/>
    <property type="project" value="UniProtKB-KW"/>
</dbReference>
<feature type="compositionally biased region" description="Basic residues" evidence="14">
    <location>
        <begin position="243"/>
        <end position="257"/>
    </location>
</feature>
<evidence type="ECO:0000256" key="8">
    <source>
        <dbReference type="ARBA" id="ARBA00022801"/>
    </source>
</evidence>
<dbReference type="InterPro" id="IPR000477">
    <property type="entry name" value="RT_dom"/>
</dbReference>
<feature type="region of interest" description="Disordered" evidence="14">
    <location>
        <begin position="226"/>
        <end position="288"/>
    </location>
</feature>
<protein>
    <recommendedName>
        <fullName evidence="1">RNA-directed DNA polymerase</fullName>
        <ecNumber evidence="1">2.7.7.49</ecNumber>
    </recommendedName>
</protein>
<name>A0A016U4X2_9BILA</name>
<feature type="region of interest" description="Disordered" evidence="14">
    <location>
        <begin position="16"/>
        <end position="35"/>
    </location>
</feature>
<dbReference type="PROSITE" id="PS50994">
    <property type="entry name" value="INTEGRASE"/>
    <property type="match status" value="1"/>
</dbReference>
<dbReference type="GO" id="GO:0019899">
    <property type="term" value="F:enzyme binding"/>
    <property type="evidence" value="ECO:0007669"/>
    <property type="project" value="UniProtKB-ARBA"/>
</dbReference>
<dbReference type="InterPro" id="IPR001037">
    <property type="entry name" value="Integrase_C_retrovir"/>
</dbReference>
<dbReference type="Gene3D" id="1.10.340.70">
    <property type="match status" value="1"/>
</dbReference>
<accession>A0A016U4X2</accession>
<feature type="compositionally biased region" description="Basic and acidic residues" evidence="14">
    <location>
        <begin position="277"/>
        <end position="288"/>
    </location>
</feature>
<dbReference type="GO" id="GO:0003677">
    <property type="term" value="F:DNA binding"/>
    <property type="evidence" value="ECO:0007669"/>
    <property type="project" value="UniProtKB-KW"/>
</dbReference>
<feature type="compositionally biased region" description="Basic and acidic residues" evidence="14">
    <location>
        <begin position="17"/>
        <end position="34"/>
    </location>
</feature>
<evidence type="ECO:0000256" key="12">
    <source>
        <dbReference type="PROSITE-ProRule" id="PRU00047"/>
    </source>
</evidence>
<keyword evidence="5" id="KW-0479">Metal-binding</keyword>
<dbReference type="STRING" id="53326.A0A016U4X2"/>
<dbReference type="GO" id="GO:0075523">
    <property type="term" value="P:viral translational frameshifting"/>
    <property type="evidence" value="ECO:0007669"/>
    <property type="project" value="UniProtKB-KW"/>
</dbReference>
<keyword evidence="12" id="KW-0862">Zinc</keyword>
<evidence type="ECO:0000256" key="11">
    <source>
        <dbReference type="ARBA" id="ARBA00023125"/>
    </source>
</evidence>
<evidence type="ECO:0000313" key="19">
    <source>
        <dbReference type="EMBL" id="EYC10200.1"/>
    </source>
</evidence>
<dbReference type="Gene3D" id="2.40.70.10">
    <property type="entry name" value="Acid Proteases"/>
    <property type="match status" value="1"/>
</dbReference>
<feature type="DNA-binding region" description="Integrase-type" evidence="13">
    <location>
        <begin position="1741"/>
        <end position="1801"/>
    </location>
</feature>
<dbReference type="PROSITE" id="PS00141">
    <property type="entry name" value="ASP_PROTEASE"/>
    <property type="match status" value="1"/>
</dbReference>
<dbReference type="InterPro" id="IPR012337">
    <property type="entry name" value="RNaseH-like_sf"/>
</dbReference>
<keyword evidence="2" id="KW-0808">Transferase</keyword>
<organism evidence="19 20">
    <name type="scientific">Ancylostoma ceylanicum</name>
    <dbReference type="NCBI Taxonomy" id="53326"/>
    <lineage>
        <taxon>Eukaryota</taxon>
        <taxon>Metazoa</taxon>
        <taxon>Ecdysozoa</taxon>
        <taxon>Nematoda</taxon>
        <taxon>Chromadorea</taxon>
        <taxon>Rhabditida</taxon>
        <taxon>Rhabditina</taxon>
        <taxon>Rhabditomorpha</taxon>
        <taxon>Strongyloidea</taxon>
        <taxon>Ancylostomatidae</taxon>
        <taxon>Ancylostomatinae</taxon>
        <taxon>Ancylostoma</taxon>
    </lineage>
</organism>
<evidence type="ECO:0000256" key="9">
    <source>
        <dbReference type="ARBA" id="ARBA00022908"/>
    </source>
</evidence>
<feature type="region of interest" description="Disordered" evidence="14">
    <location>
        <begin position="175"/>
        <end position="204"/>
    </location>
</feature>
<dbReference type="PROSITE" id="PS50878">
    <property type="entry name" value="RT_POL"/>
    <property type="match status" value="1"/>
</dbReference>
<dbReference type="SUPFAM" id="SSF57756">
    <property type="entry name" value="Retrovirus zinc finger-like domains"/>
    <property type="match status" value="1"/>
</dbReference>
<dbReference type="CDD" id="cd09274">
    <property type="entry name" value="RNase_HI_RT_Ty3"/>
    <property type="match status" value="1"/>
</dbReference>
<evidence type="ECO:0000256" key="1">
    <source>
        <dbReference type="ARBA" id="ARBA00012493"/>
    </source>
</evidence>
<keyword evidence="9" id="KW-0229">DNA integration</keyword>
<evidence type="ECO:0000256" key="2">
    <source>
        <dbReference type="ARBA" id="ARBA00022679"/>
    </source>
</evidence>
<dbReference type="InterPro" id="IPR036397">
    <property type="entry name" value="RNaseH_sf"/>
</dbReference>
<keyword evidence="4" id="KW-0540">Nuclease</keyword>
<evidence type="ECO:0000256" key="14">
    <source>
        <dbReference type="SAM" id="MobiDB-lite"/>
    </source>
</evidence>
<dbReference type="EMBL" id="JARK01001393">
    <property type="protein sequence ID" value="EYC10200.1"/>
    <property type="molecule type" value="Genomic_DNA"/>
</dbReference>
<dbReference type="Proteomes" id="UP000024635">
    <property type="component" value="Unassembled WGS sequence"/>
</dbReference>
<dbReference type="InterPro" id="IPR050951">
    <property type="entry name" value="Retrovirus_Pol_polyprotein"/>
</dbReference>
<keyword evidence="7" id="KW-0255">Endonuclease</keyword>
<evidence type="ECO:0000256" key="3">
    <source>
        <dbReference type="ARBA" id="ARBA00022695"/>
    </source>
</evidence>
<dbReference type="Pfam" id="PF17917">
    <property type="entry name" value="RT_RNaseH"/>
    <property type="match status" value="1"/>
</dbReference>
<dbReference type="PROSITE" id="PS50158">
    <property type="entry name" value="ZF_CCHC"/>
    <property type="match status" value="1"/>
</dbReference>
<proteinExistence type="predicted"/>
<dbReference type="GO" id="GO:0008270">
    <property type="term" value="F:zinc ion binding"/>
    <property type="evidence" value="ECO:0007669"/>
    <property type="project" value="UniProtKB-KW"/>
</dbReference>
<dbReference type="PROSITE" id="PS51027">
    <property type="entry name" value="INTEGRASE_DBD"/>
    <property type="match status" value="1"/>
</dbReference>
<comment type="caution">
    <text evidence="19">The sequence shown here is derived from an EMBL/GenBank/DDBJ whole genome shotgun (WGS) entry which is preliminary data.</text>
</comment>
<dbReference type="Pfam" id="PF00665">
    <property type="entry name" value="rve"/>
    <property type="match status" value="1"/>
</dbReference>
<dbReference type="FunFam" id="3.30.70.270:FF:000020">
    <property type="entry name" value="Transposon Tf2-6 polyprotein-like Protein"/>
    <property type="match status" value="1"/>
</dbReference>
<reference evidence="20" key="1">
    <citation type="journal article" date="2015" name="Nat. Genet.">
        <title>The genome and transcriptome of the zoonotic hookworm Ancylostoma ceylanicum identify infection-specific gene families.</title>
        <authorList>
            <person name="Schwarz E.M."/>
            <person name="Hu Y."/>
            <person name="Antoshechkin I."/>
            <person name="Miller M.M."/>
            <person name="Sternberg P.W."/>
            <person name="Aroian R.V."/>
        </authorList>
    </citation>
    <scope>NUCLEOTIDE SEQUENCE</scope>
    <source>
        <strain evidence="20">HY135</strain>
    </source>
</reference>
<dbReference type="GO" id="GO:0005737">
    <property type="term" value="C:cytoplasm"/>
    <property type="evidence" value="ECO:0007669"/>
    <property type="project" value="UniProtKB-ARBA"/>
</dbReference>
<keyword evidence="11" id="KW-0238">DNA-binding</keyword>
<evidence type="ECO:0000259" key="18">
    <source>
        <dbReference type="PROSITE" id="PS51027"/>
    </source>
</evidence>
<keyword evidence="3" id="KW-0548">Nucleotidyltransferase</keyword>